<evidence type="ECO:0000256" key="12">
    <source>
        <dbReference type="ARBA" id="ARBA00080486"/>
    </source>
</evidence>
<dbReference type="GO" id="GO:0007165">
    <property type="term" value="P:signal transduction"/>
    <property type="evidence" value="ECO:0007669"/>
    <property type="project" value="UniProtKB-ARBA"/>
</dbReference>
<proteinExistence type="predicted"/>
<keyword evidence="17" id="KW-0418">Kinase</keyword>
<dbReference type="SMART" id="SM00332">
    <property type="entry name" value="PP2Cc"/>
    <property type="match status" value="1"/>
</dbReference>
<evidence type="ECO:0000256" key="8">
    <source>
        <dbReference type="ARBA" id="ARBA00023180"/>
    </source>
</evidence>
<dbReference type="AlphaFoldDB" id="A0A1S3CUL0"/>
<evidence type="ECO:0000256" key="13">
    <source>
        <dbReference type="ARBA" id="ARBA00080658"/>
    </source>
</evidence>
<feature type="domain" description="PPM-type phosphatase" evidence="15">
    <location>
        <begin position="27"/>
        <end position="360"/>
    </location>
</feature>
<comment type="subcellular location">
    <subcellularLocation>
        <location evidence="2">Cytoplasm</location>
        <location evidence="2">Cytosol</location>
    </subcellularLocation>
    <subcellularLocation>
        <location evidence="1">Endoplasmic reticulum membrane</location>
        <topology evidence="1">Peripheral membrane protein</topology>
        <orientation evidence="1">Cytoplasmic side</orientation>
    </subcellularLocation>
</comment>
<protein>
    <recommendedName>
        <fullName evidence="11">TGF-beta-activated kinase 1 and MAP3K7-binding protein 1</fullName>
    </recommendedName>
    <alternativeName>
        <fullName evidence="12">Mitogen-activated protein kinase kinase kinase 7-interacting protein 1</fullName>
    </alternativeName>
    <alternativeName>
        <fullName evidence="13">TGF-beta-activated kinase 1-binding protein 1</fullName>
    </alternativeName>
</protein>
<evidence type="ECO:0000256" key="3">
    <source>
        <dbReference type="ARBA" id="ARBA00022490"/>
    </source>
</evidence>
<dbReference type="OrthoDB" id="10049211at2759"/>
<evidence type="ECO:0000256" key="2">
    <source>
        <dbReference type="ARBA" id="ARBA00004514"/>
    </source>
</evidence>
<keyword evidence="4" id="KW-0597">Phosphoprotein</keyword>
<dbReference type="InterPro" id="IPR015655">
    <property type="entry name" value="PP2C"/>
</dbReference>
<dbReference type="Proteomes" id="UP000079169">
    <property type="component" value="Unplaced"/>
</dbReference>
<dbReference type="RefSeq" id="XP_008468128.1">
    <property type="nucleotide sequence ID" value="XM_008469906.2"/>
</dbReference>
<dbReference type="KEGG" id="dci:103505563"/>
<dbReference type="PANTHER" id="PTHR13832">
    <property type="entry name" value="PROTEIN PHOSPHATASE 2C"/>
    <property type="match status" value="1"/>
</dbReference>
<evidence type="ECO:0000256" key="7">
    <source>
        <dbReference type="ARBA" id="ARBA00023136"/>
    </source>
</evidence>
<evidence type="ECO:0000259" key="15">
    <source>
        <dbReference type="PROSITE" id="PS51746"/>
    </source>
</evidence>
<keyword evidence="3" id="KW-0963">Cytoplasm</keyword>
<evidence type="ECO:0000256" key="1">
    <source>
        <dbReference type="ARBA" id="ARBA00004397"/>
    </source>
</evidence>
<dbReference type="InterPro" id="IPR036457">
    <property type="entry name" value="PPM-type-like_dom_sf"/>
</dbReference>
<reference evidence="17" key="1">
    <citation type="submission" date="2025-08" db="UniProtKB">
        <authorList>
            <consortium name="RefSeq"/>
        </authorList>
    </citation>
    <scope>IDENTIFICATION</scope>
</reference>
<dbReference type="SUPFAM" id="SSF81606">
    <property type="entry name" value="PP2C-like"/>
    <property type="match status" value="1"/>
</dbReference>
<evidence type="ECO:0000256" key="6">
    <source>
        <dbReference type="ARBA" id="ARBA00022843"/>
    </source>
</evidence>
<comment type="function">
    <text evidence="9">Key adapter protein that plays an essential role in JNK and NF-kappa-B activation and proinflammatory cytokines production in response to stimulation with TLRs and cytokines. Mechanistically, associates with the catalytic domain of MAP3K7/TAK1 to trigger MAP3K7/TAK1 autophosphorylation leading to its full activation. Similarly, associates with MAPK14 and triggers its autophosphorylation and subsequent activation. In turn, MAPK14 phosphorylates TAB1 and inhibits MAP3K7/TAK1 activation in a feedback control mechanism. Also plays a role in recruiting MAPK14 to the TAK1 complex for the phosphorylation of the TAB2 and TAB3 regulatory subunits.</text>
</comment>
<evidence type="ECO:0000256" key="9">
    <source>
        <dbReference type="ARBA" id="ARBA00057862"/>
    </source>
</evidence>
<dbReference type="Gene3D" id="3.60.40.10">
    <property type="entry name" value="PPM-type phosphatase domain"/>
    <property type="match status" value="1"/>
</dbReference>
<keyword evidence="17" id="KW-0808">Transferase</keyword>
<organism evidence="16 17">
    <name type="scientific">Diaphorina citri</name>
    <name type="common">Asian citrus psyllid</name>
    <dbReference type="NCBI Taxonomy" id="121845"/>
    <lineage>
        <taxon>Eukaryota</taxon>
        <taxon>Metazoa</taxon>
        <taxon>Ecdysozoa</taxon>
        <taxon>Arthropoda</taxon>
        <taxon>Hexapoda</taxon>
        <taxon>Insecta</taxon>
        <taxon>Pterygota</taxon>
        <taxon>Neoptera</taxon>
        <taxon>Paraneoptera</taxon>
        <taxon>Hemiptera</taxon>
        <taxon>Sternorrhyncha</taxon>
        <taxon>Psylloidea</taxon>
        <taxon>Psyllidae</taxon>
        <taxon>Diaphorininae</taxon>
        <taxon>Diaphorina</taxon>
    </lineage>
</organism>
<dbReference type="GO" id="GO:0005789">
    <property type="term" value="C:endoplasmic reticulum membrane"/>
    <property type="evidence" value="ECO:0007669"/>
    <property type="project" value="UniProtKB-SubCell"/>
</dbReference>
<feature type="compositionally biased region" description="Low complexity" evidence="14">
    <location>
        <begin position="406"/>
        <end position="416"/>
    </location>
</feature>
<dbReference type="OMA" id="HPFEDRS"/>
<dbReference type="PaxDb" id="121845-A0A1S3CUL0"/>
<dbReference type="STRING" id="121845.A0A1S3CUL0"/>
<dbReference type="GeneID" id="103505563"/>
<dbReference type="GO" id="GO:0004722">
    <property type="term" value="F:protein serine/threonine phosphatase activity"/>
    <property type="evidence" value="ECO:0007669"/>
    <property type="project" value="InterPro"/>
</dbReference>
<dbReference type="GO" id="GO:0016301">
    <property type="term" value="F:kinase activity"/>
    <property type="evidence" value="ECO:0007669"/>
    <property type="project" value="UniProtKB-KW"/>
</dbReference>
<keyword evidence="16" id="KW-1185">Reference proteome</keyword>
<evidence type="ECO:0000256" key="5">
    <source>
        <dbReference type="ARBA" id="ARBA00022824"/>
    </source>
</evidence>
<evidence type="ECO:0000256" key="4">
    <source>
        <dbReference type="ARBA" id="ARBA00022553"/>
    </source>
</evidence>
<dbReference type="GO" id="GO:0005829">
    <property type="term" value="C:cytosol"/>
    <property type="evidence" value="ECO:0007669"/>
    <property type="project" value="UniProtKB-SubCell"/>
</dbReference>
<evidence type="ECO:0000256" key="11">
    <source>
        <dbReference type="ARBA" id="ARBA00074232"/>
    </source>
</evidence>
<keyword evidence="6" id="KW-0832">Ubl conjugation</keyword>
<accession>A0A1S3CUL0</accession>
<evidence type="ECO:0000256" key="14">
    <source>
        <dbReference type="SAM" id="MobiDB-lite"/>
    </source>
</evidence>
<dbReference type="PANTHER" id="PTHR13832:SF533">
    <property type="entry name" value="TGF-BETA-ACTIVATED KINASE 1 AND MAP3K7-BINDING PROTEIN 1"/>
    <property type="match status" value="1"/>
</dbReference>
<keyword evidence="7" id="KW-0472">Membrane</keyword>
<gene>
    <name evidence="17" type="primary">LOC103505563</name>
</gene>
<comment type="subunit">
    <text evidence="10">Interacts with XIAP and BIRC7. Interacts with TRAF6 and MAP3K7; during IL-1 signaling. Identified in the TRIKA2 complex composed of MAP3K7, TAB1 and TAB2. Interacts with TRAF6 and MAPK14; these interactions allow MAPK14 autophosphorylation. Interacts with STING1; interaction takes place following cGAMP activation and promotes TAB1 recruitment to the endoplasmic reticulum, triggering MAP3K7/TAK1 activation and STING1 phosphorylation.</text>
</comment>
<dbReference type="GO" id="GO:1902533">
    <property type="term" value="P:positive regulation of intracellular signal transduction"/>
    <property type="evidence" value="ECO:0007669"/>
    <property type="project" value="UniProtKB-ARBA"/>
</dbReference>
<evidence type="ECO:0000256" key="10">
    <source>
        <dbReference type="ARBA" id="ARBA00062935"/>
    </source>
</evidence>
<name>A0A1S3CUL0_DIACI</name>
<dbReference type="CDD" id="cd00143">
    <property type="entry name" value="PP2Cc"/>
    <property type="match status" value="1"/>
</dbReference>
<evidence type="ECO:0000313" key="16">
    <source>
        <dbReference type="Proteomes" id="UP000079169"/>
    </source>
</evidence>
<keyword evidence="8" id="KW-0325">Glycoprotein</keyword>
<keyword evidence="5" id="KW-0256">Endoplasmic reticulum</keyword>
<dbReference type="GO" id="GO:0008047">
    <property type="term" value="F:enzyme activator activity"/>
    <property type="evidence" value="ECO:0007669"/>
    <property type="project" value="UniProtKB-ARBA"/>
</dbReference>
<evidence type="ECO:0000313" key="17">
    <source>
        <dbReference type="RefSeq" id="XP_008468128.1"/>
    </source>
</evidence>
<dbReference type="InterPro" id="IPR001932">
    <property type="entry name" value="PPM-type_phosphatase-like_dom"/>
</dbReference>
<dbReference type="FunFam" id="3.60.40.10:FF:000014">
    <property type="entry name" value="TGF-beta-activated kinase 1 and MAP3K7-binding protein 1-like"/>
    <property type="match status" value="1"/>
</dbReference>
<dbReference type="Pfam" id="PF00481">
    <property type="entry name" value="PP2C"/>
    <property type="match status" value="1"/>
</dbReference>
<sequence length="457" mass="51104">MPTTLEYRELQPSKSWTDDLPVCKLSGIGYCTNQIYRENGQRIEEHPFEDCSFHCKYDNDTFLYVIFDGNDGKDMATFALQRIAAEILLGQLVNKTNDEEIKDIIRQAFLAVEDSYLESIDDKIAERTQVQLEIPEHNTTFEAYQQYPHLVNKLTQLNSDLSCGASAVLALIHVNKLYIANVGDCRALLCKTDSNNVLRVVQLTVDHNLDNEDEILRLSQLGVKIEKGKCSKLGNVGVTRCLGNYLVKGGYKEFEEMADAIVEPIISEPEICGGIPINESCRFLMLMSKGLYKSLEEATGTEQVNKDLAQMAVEQFRIQSTLTSVAQAVIDKVSRIHHDVAMSHGDITSREDITLIIRNFNFPLPNSISAPGTGVRFNLNKTAFVENPNQSDFELTLSESIKTDNSESTTTSSTASEPGYSAQQDGLIKPYVDFSEYYKNIELAKKNGTLPEGLDFD</sequence>
<dbReference type="PROSITE" id="PS51746">
    <property type="entry name" value="PPM_2"/>
    <property type="match status" value="1"/>
</dbReference>
<feature type="region of interest" description="Disordered" evidence="14">
    <location>
        <begin position="400"/>
        <end position="422"/>
    </location>
</feature>